<feature type="binding site" description="axial binding residue" evidence="16">
    <location>
        <position position="201"/>
    </location>
    <ligand>
        <name>heme c</name>
        <dbReference type="ChEBI" id="CHEBI:61717"/>
        <label>2</label>
    </ligand>
    <ligandPart>
        <name>Fe</name>
        <dbReference type="ChEBI" id="CHEBI:18248"/>
    </ligandPart>
</feature>
<evidence type="ECO:0000256" key="4">
    <source>
        <dbReference type="ARBA" id="ARBA00022679"/>
    </source>
</evidence>
<evidence type="ECO:0000256" key="11">
    <source>
        <dbReference type="ARBA" id="ARBA00048077"/>
    </source>
</evidence>
<keyword evidence="7 13" id="KW-0574">Periplasm</keyword>
<keyword evidence="9 13" id="KW-0408">Iron</keyword>
<evidence type="ECO:0000256" key="12">
    <source>
        <dbReference type="ARBA" id="ARBA00048423"/>
    </source>
</evidence>
<dbReference type="GO" id="GO:0070069">
    <property type="term" value="C:cytochrome complex"/>
    <property type="evidence" value="ECO:0007669"/>
    <property type="project" value="InterPro"/>
</dbReference>
<evidence type="ECO:0000256" key="3">
    <source>
        <dbReference type="ARBA" id="ARBA00022617"/>
    </source>
</evidence>
<dbReference type="GO" id="GO:0009055">
    <property type="term" value="F:electron transfer activity"/>
    <property type="evidence" value="ECO:0007669"/>
    <property type="project" value="InterPro"/>
</dbReference>
<feature type="active site" description="Cysteine persulfide intermediate" evidence="14">
    <location>
        <position position="244"/>
    </location>
</feature>
<dbReference type="InterPro" id="IPR036909">
    <property type="entry name" value="Cyt_c-like_dom_sf"/>
</dbReference>
<dbReference type="GO" id="GO:0016669">
    <property type="term" value="F:oxidoreductase activity, acting on a sulfur group of donors, cytochrome as acceptor"/>
    <property type="evidence" value="ECO:0007669"/>
    <property type="project" value="InterPro"/>
</dbReference>
<keyword evidence="19" id="KW-1185">Reference proteome</keyword>
<dbReference type="EC" id="2.8.5.2" evidence="13"/>
<feature type="binding site" description="axial binding residue" evidence="16">
    <location>
        <position position="244"/>
    </location>
    <ligand>
        <name>heme c</name>
        <dbReference type="ChEBI" id="CHEBI:61717"/>
        <label>2</label>
    </ligand>
    <ligandPart>
        <name>Fe</name>
        <dbReference type="ChEBI" id="CHEBI:18248"/>
    </ligandPart>
</feature>
<dbReference type="AlphaFoldDB" id="A0A317T8J6"/>
<reference evidence="19" key="1">
    <citation type="submission" date="2017-10" db="EMBL/GenBank/DDBJ databases">
        <authorList>
            <person name="Gaisin V.A."/>
            <person name="Rysina M.S."/>
            <person name="Grouzdev D.S."/>
        </authorList>
    </citation>
    <scope>NUCLEOTIDE SEQUENCE [LARGE SCALE GENOMIC DNA]</scope>
    <source>
        <strain evidence="19">V1</strain>
    </source>
</reference>
<comment type="subunit">
    <text evidence="13">Heterodimer of SoxA and SoxX.</text>
</comment>
<proteinExistence type="inferred from homology"/>
<keyword evidence="6" id="KW-0732">Signal</keyword>
<evidence type="ECO:0000256" key="13">
    <source>
        <dbReference type="PIRNR" id="PIRNR038455"/>
    </source>
</evidence>
<dbReference type="SUPFAM" id="SSF46626">
    <property type="entry name" value="Cytochrome c"/>
    <property type="match status" value="2"/>
</dbReference>
<comment type="function">
    <text evidence="13">C-type monoheme cytochrome, which is part of the SoxAX cytochrome complex involved in sulfur oxidation. The SoxAX complex catalyzes the formation of a heterodisulfide bond between the conserved cysteine residue on a sulfur carrier SoxYZ complex subunit SoxY and thiosulfate or other inorganic sulfur substrates. This leads to the liberation of two electrons, which may be transferred from the SoxAX complex to another cytochrome c and which then may be used for reductive CO(2) fixation.</text>
</comment>
<evidence type="ECO:0000256" key="1">
    <source>
        <dbReference type="ARBA" id="ARBA00004418"/>
    </source>
</evidence>
<dbReference type="Proteomes" id="UP000246278">
    <property type="component" value="Unassembled WGS sequence"/>
</dbReference>
<dbReference type="EMBL" id="PDNZ01000001">
    <property type="protein sequence ID" value="PWW83033.1"/>
    <property type="molecule type" value="Genomic_DNA"/>
</dbReference>
<feature type="binding site" description="axial binding residue" evidence="16">
    <location>
        <position position="134"/>
    </location>
    <ligand>
        <name>heme c</name>
        <dbReference type="ChEBI" id="CHEBI:61717"/>
        <label>1</label>
    </ligand>
    <ligandPart>
        <name>Fe</name>
        <dbReference type="ChEBI" id="CHEBI:18248"/>
    </ligandPart>
</feature>
<keyword evidence="2 13" id="KW-0813">Transport</keyword>
<gene>
    <name evidence="18" type="primary">soxA</name>
    <name evidence="18" type="ORF">CR164_00260</name>
</gene>
<evidence type="ECO:0000256" key="10">
    <source>
        <dbReference type="ARBA" id="ARBA00025746"/>
    </source>
</evidence>
<dbReference type="RefSeq" id="WP_110021917.1">
    <property type="nucleotide sequence ID" value="NZ_PDNZ01000001.1"/>
</dbReference>
<evidence type="ECO:0000313" key="19">
    <source>
        <dbReference type="Proteomes" id="UP000246278"/>
    </source>
</evidence>
<organism evidence="18 19">
    <name type="scientific">Prosthecochloris marina</name>
    <dbReference type="NCBI Taxonomy" id="2017681"/>
    <lineage>
        <taxon>Bacteria</taxon>
        <taxon>Pseudomonadati</taxon>
        <taxon>Chlorobiota</taxon>
        <taxon>Chlorobiia</taxon>
        <taxon>Chlorobiales</taxon>
        <taxon>Chlorobiaceae</taxon>
        <taxon>Prosthecochloris</taxon>
    </lineage>
</organism>
<evidence type="ECO:0000256" key="5">
    <source>
        <dbReference type="ARBA" id="ARBA00022723"/>
    </source>
</evidence>
<evidence type="ECO:0000256" key="15">
    <source>
        <dbReference type="PIRSR" id="PIRSR038455-2"/>
    </source>
</evidence>
<feature type="binding site" description="covalent" evidence="15">
    <location>
        <position position="103"/>
    </location>
    <ligand>
        <name>heme c</name>
        <dbReference type="ChEBI" id="CHEBI:61717"/>
        <label>1</label>
    </ligand>
</feature>
<keyword evidence="4 13" id="KW-0808">Transferase</keyword>
<evidence type="ECO:0000313" key="18">
    <source>
        <dbReference type="EMBL" id="PWW83033.1"/>
    </source>
</evidence>
<dbReference type="GO" id="GO:0042597">
    <property type="term" value="C:periplasmic space"/>
    <property type="evidence" value="ECO:0007669"/>
    <property type="project" value="UniProtKB-SubCell"/>
</dbReference>
<feature type="binding site" description="covalent" evidence="15">
    <location>
        <position position="200"/>
    </location>
    <ligand>
        <name>heme c</name>
        <dbReference type="ChEBI" id="CHEBI:61717"/>
        <label>2</label>
    </ligand>
</feature>
<comment type="caution">
    <text evidence="18">The sequence shown here is derived from an EMBL/GenBank/DDBJ whole genome shotgun (WGS) entry which is preliminary data.</text>
</comment>
<dbReference type="GO" id="GO:0046872">
    <property type="term" value="F:metal ion binding"/>
    <property type="evidence" value="ECO:0007669"/>
    <property type="project" value="UniProtKB-KW"/>
</dbReference>
<dbReference type="InterPro" id="IPR025710">
    <property type="entry name" value="SoxA"/>
</dbReference>
<evidence type="ECO:0000256" key="7">
    <source>
        <dbReference type="ARBA" id="ARBA00022764"/>
    </source>
</evidence>
<accession>A0A317T8J6</accession>
<dbReference type="Gene3D" id="1.10.760.10">
    <property type="entry name" value="Cytochrome c-like domain"/>
    <property type="match status" value="2"/>
</dbReference>
<keyword evidence="3 13" id="KW-0349">Heme</keyword>
<comment type="subcellular location">
    <subcellularLocation>
        <location evidence="1 13">Periplasm</location>
    </subcellularLocation>
</comment>
<dbReference type="PIRSF" id="PIRSF038455">
    <property type="entry name" value="SoxA"/>
    <property type="match status" value="1"/>
</dbReference>
<protein>
    <recommendedName>
        <fullName evidence="13">SoxAX cytochrome complex subunit A</fullName>
        <ecNumber evidence="13">2.8.5.2</ecNumber>
    </recommendedName>
    <alternativeName>
        <fullName evidence="13">Protein SoxA</fullName>
    </alternativeName>
    <alternativeName>
        <fullName evidence="13">Sulfur oxidizing protein A</fullName>
    </alternativeName>
    <alternativeName>
        <fullName evidence="13">Thiosulfate-oxidizing multienzyme system protein SoxA</fullName>
    </alternativeName>
</protein>
<comment type="cofactor">
    <cofactor evidence="13">
        <name>heme</name>
        <dbReference type="ChEBI" id="CHEBI:30413"/>
    </cofactor>
    <text evidence="13">Binds 1 heme group per subunit.</text>
</comment>
<keyword evidence="5 13" id="KW-0479">Metal-binding</keyword>
<evidence type="ECO:0000256" key="9">
    <source>
        <dbReference type="ARBA" id="ARBA00023004"/>
    </source>
</evidence>
<evidence type="ECO:0000256" key="16">
    <source>
        <dbReference type="PIRSR" id="PIRSR038455-3"/>
    </source>
</evidence>
<feature type="domain" description="Cytochrome c" evidence="17">
    <location>
        <begin position="85"/>
        <end position="166"/>
    </location>
</feature>
<dbReference type="GO" id="GO:0020037">
    <property type="term" value="F:heme binding"/>
    <property type="evidence" value="ECO:0007669"/>
    <property type="project" value="InterPro"/>
</dbReference>
<dbReference type="Pfam" id="PF21342">
    <property type="entry name" value="SoxA-TsdA_cyt-c"/>
    <property type="match status" value="1"/>
</dbReference>
<comment type="catalytic activity">
    <reaction evidence="12 13">
        <text>S-sulfanyl-L-cysteinyl-[SoxY protein] + thiosulfate + 2 Fe(III)-[cytochrome c] = S-(2-sulfodisulfanyl)-L-cysteinyl-[SoxY protein] + 2 Fe(II)-[cytochrome c] + 2 H(+)</text>
        <dbReference type="Rhea" id="RHEA:51224"/>
        <dbReference type="Rhea" id="RHEA-COMP:10350"/>
        <dbReference type="Rhea" id="RHEA-COMP:14399"/>
        <dbReference type="Rhea" id="RHEA-COMP:14689"/>
        <dbReference type="Rhea" id="RHEA-COMP:14690"/>
        <dbReference type="ChEBI" id="CHEBI:15378"/>
        <dbReference type="ChEBI" id="CHEBI:29033"/>
        <dbReference type="ChEBI" id="CHEBI:29034"/>
        <dbReference type="ChEBI" id="CHEBI:33542"/>
        <dbReference type="ChEBI" id="CHEBI:61963"/>
        <dbReference type="ChEBI" id="CHEBI:140664"/>
        <dbReference type="EC" id="2.8.5.2"/>
    </reaction>
</comment>
<sequence>MKKISQSRVFLLLLLPVIMLWSCQTKDYNALVNKDIEEFRAYFSERFPDVELDDFADGVYAINENAREQWLAMEDFPPYSIAVEEGQALFEKSFSNGKTYKDCFPEGGAVRHNYPYFDEQRNMVVTLEMAINECREANGEKKLEYKKGDIAKISSYMAYISRGEPVEVKVASEGAYEAYLKGKEFFYAKRGQLNMSCAGCHMRYSGRRLRSEVISPALGHPVHFPVFRLKWGEIGTLHRRYAGCNRNIGAKPLAIQGEEYRNLEFFQTVMSNGMHFNGPASRK</sequence>
<evidence type="ECO:0000259" key="17">
    <source>
        <dbReference type="Pfam" id="PF21342"/>
    </source>
</evidence>
<feature type="binding site" evidence="15">
    <location>
        <position position="240"/>
    </location>
    <ligand>
        <name>substrate</name>
    </ligand>
</feature>
<evidence type="ECO:0000256" key="14">
    <source>
        <dbReference type="PIRSR" id="PIRSR038455-1"/>
    </source>
</evidence>
<comment type="catalytic activity">
    <reaction evidence="11 13">
        <text>L-cysteinyl-[SoxY protein] + thiosulfate + 2 Fe(III)-[cytochrome c] = S-sulfosulfanyl-L-cysteinyl-[SoxY protein] + 2 Fe(II)-[cytochrome c] + 2 H(+)</text>
        <dbReference type="Rhea" id="RHEA:56720"/>
        <dbReference type="Rhea" id="RHEA-COMP:10350"/>
        <dbReference type="Rhea" id="RHEA-COMP:14328"/>
        <dbReference type="Rhea" id="RHEA-COMP:14399"/>
        <dbReference type="Rhea" id="RHEA-COMP:14691"/>
        <dbReference type="ChEBI" id="CHEBI:15378"/>
        <dbReference type="ChEBI" id="CHEBI:29033"/>
        <dbReference type="ChEBI" id="CHEBI:29034"/>
        <dbReference type="ChEBI" id="CHEBI:29950"/>
        <dbReference type="ChEBI" id="CHEBI:33542"/>
        <dbReference type="ChEBI" id="CHEBI:139321"/>
        <dbReference type="EC" id="2.8.5.2"/>
    </reaction>
</comment>
<dbReference type="NCBIfam" id="TIGR04484">
    <property type="entry name" value="thiosulf_SoxA"/>
    <property type="match status" value="1"/>
</dbReference>
<dbReference type="OrthoDB" id="9808312at2"/>
<feature type="binding site" description="covalent" evidence="15">
    <location>
        <position position="197"/>
    </location>
    <ligand>
        <name>heme c</name>
        <dbReference type="ChEBI" id="CHEBI:61717"/>
        <label>2</label>
    </ligand>
</feature>
<dbReference type="InterPro" id="IPR009056">
    <property type="entry name" value="Cyt_c-like_dom"/>
</dbReference>
<keyword evidence="8 13" id="KW-0249">Electron transport</keyword>
<evidence type="ECO:0000256" key="8">
    <source>
        <dbReference type="ARBA" id="ARBA00022982"/>
    </source>
</evidence>
<dbReference type="GO" id="GO:0016740">
    <property type="term" value="F:transferase activity"/>
    <property type="evidence" value="ECO:0007669"/>
    <property type="project" value="UniProtKB-KW"/>
</dbReference>
<comment type="similarity">
    <text evidence="10 13">Belongs to the SoxA family.</text>
</comment>
<evidence type="ECO:0000256" key="2">
    <source>
        <dbReference type="ARBA" id="ARBA00022448"/>
    </source>
</evidence>
<name>A0A317T8J6_9CHLB</name>
<comment type="cofactor">
    <cofactor evidence="15">
        <name>heme</name>
        <dbReference type="ChEBI" id="CHEBI:30413"/>
    </cofactor>
    <text evidence="15">Binds 2 heme groups per subunit.</text>
</comment>
<evidence type="ECO:0000256" key="6">
    <source>
        <dbReference type="ARBA" id="ARBA00022729"/>
    </source>
</evidence>
<dbReference type="GO" id="GO:0019417">
    <property type="term" value="P:sulfur oxidation"/>
    <property type="evidence" value="ECO:0007669"/>
    <property type="project" value="InterPro"/>
</dbReference>